<comment type="subcellular location">
    <subcellularLocation>
        <location evidence="1">Membrane</location>
        <topology evidence="1">Multi-pass membrane protein</topology>
    </subcellularLocation>
</comment>
<evidence type="ECO:0000313" key="9">
    <source>
        <dbReference type="EMBL" id="CAF4246374.1"/>
    </source>
</evidence>
<organism evidence="9 10">
    <name type="scientific">Adineta steineri</name>
    <dbReference type="NCBI Taxonomy" id="433720"/>
    <lineage>
        <taxon>Eukaryota</taxon>
        <taxon>Metazoa</taxon>
        <taxon>Spiralia</taxon>
        <taxon>Gnathifera</taxon>
        <taxon>Rotifera</taxon>
        <taxon>Eurotatoria</taxon>
        <taxon>Bdelloidea</taxon>
        <taxon>Adinetida</taxon>
        <taxon>Adinetidae</taxon>
        <taxon>Adineta</taxon>
    </lineage>
</organism>
<comment type="caution">
    <text evidence="9">The sequence shown here is derived from an EMBL/GenBank/DDBJ whole genome shotgun (WGS) entry which is preliminary data.</text>
</comment>
<evidence type="ECO:0000256" key="3">
    <source>
        <dbReference type="ARBA" id="ARBA00022448"/>
    </source>
</evidence>
<dbReference type="AlphaFoldDB" id="A0A820EFZ1"/>
<dbReference type="InterPro" id="IPR050814">
    <property type="entry name" value="Myo-inositol_Transporter"/>
</dbReference>
<comment type="similarity">
    <text evidence="2">Belongs to the major facilitator superfamily. Sugar transporter (TC 2.A.1.1) family.</text>
</comment>
<feature type="transmembrane region" description="Helical" evidence="7">
    <location>
        <begin position="249"/>
        <end position="266"/>
    </location>
</feature>
<name>A0A820EFZ1_9BILA</name>
<evidence type="ECO:0000313" key="10">
    <source>
        <dbReference type="Proteomes" id="UP000663844"/>
    </source>
</evidence>
<evidence type="ECO:0000256" key="2">
    <source>
        <dbReference type="ARBA" id="ARBA00010992"/>
    </source>
</evidence>
<accession>A0A820EFZ1</accession>
<dbReference type="InterPro" id="IPR036259">
    <property type="entry name" value="MFS_trans_sf"/>
</dbReference>
<evidence type="ECO:0000256" key="6">
    <source>
        <dbReference type="ARBA" id="ARBA00023136"/>
    </source>
</evidence>
<dbReference type="GO" id="GO:0022857">
    <property type="term" value="F:transmembrane transporter activity"/>
    <property type="evidence" value="ECO:0007669"/>
    <property type="project" value="InterPro"/>
</dbReference>
<dbReference type="PROSITE" id="PS50850">
    <property type="entry name" value="MFS"/>
    <property type="match status" value="1"/>
</dbReference>
<feature type="transmembrane region" description="Helical" evidence="7">
    <location>
        <begin position="36"/>
        <end position="57"/>
    </location>
</feature>
<dbReference type="GO" id="GO:0016020">
    <property type="term" value="C:membrane"/>
    <property type="evidence" value="ECO:0007669"/>
    <property type="project" value="UniProtKB-SubCell"/>
</dbReference>
<feature type="transmembrane region" description="Helical" evidence="7">
    <location>
        <begin position="188"/>
        <end position="209"/>
    </location>
</feature>
<evidence type="ECO:0000259" key="8">
    <source>
        <dbReference type="PROSITE" id="PS50850"/>
    </source>
</evidence>
<dbReference type="InterPro" id="IPR005829">
    <property type="entry name" value="Sugar_transporter_CS"/>
</dbReference>
<sequence length="339" mass="38379">MIARFFLGISIGVKSTTVPIYTAESSPPAIRGALTMLWQTFTAFGIMLGYIMDVAFVNVRPDIYLNWRLMLGSTCVAPVVVCCMVWFGPESPRWYMKKNRCSKAFQCLLRLRGVPLLAARDLYYMHVNIRVENNMKAGRNLMKEMFTIPRNRRAAQSSFLVMFMQQFCGVNIIMYYSSVIFVNAGVSANTAILASLGAGILNFLFALPAIKIIDTWGRRPLLLWTFPIMSICLFFTGFCFWIESESVRLGLVVLGIYLFMIAYSPGEGPVPFTYAAEAFPLYIRDFVFHALQKKLNRNLLSTGTILSKALNTNEILKKATKYDLTNAVLFWSIICIIPR</sequence>
<feature type="transmembrane region" description="Helical" evidence="7">
    <location>
        <begin position="69"/>
        <end position="88"/>
    </location>
</feature>
<dbReference type="PANTHER" id="PTHR48020:SF26">
    <property type="entry name" value="MYO-INOSITOL TRANSPORTER, PUTATIVE (AFU_ORTHOLOGUE AFUA_4G01560)-RELATED"/>
    <property type="match status" value="1"/>
</dbReference>
<protein>
    <recommendedName>
        <fullName evidence="8">Major facilitator superfamily (MFS) profile domain-containing protein</fullName>
    </recommendedName>
</protein>
<dbReference type="InterPro" id="IPR005828">
    <property type="entry name" value="MFS_sugar_transport-like"/>
</dbReference>
<feature type="transmembrane region" description="Helical" evidence="7">
    <location>
        <begin position="221"/>
        <end position="243"/>
    </location>
</feature>
<keyword evidence="3" id="KW-0813">Transport</keyword>
<feature type="transmembrane region" description="Helical" evidence="7">
    <location>
        <begin position="159"/>
        <end position="182"/>
    </location>
</feature>
<reference evidence="9" key="1">
    <citation type="submission" date="2021-02" db="EMBL/GenBank/DDBJ databases">
        <authorList>
            <person name="Nowell W R."/>
        </authorList>
    </citation>
    <scope>NUCLEOTIDE SEQUENCE</scope>
</reference>
<evidence type="ECO:0000256" key="4">
    <source>
        <dbReference type="ARBA" id="ARBA00022692"/>
    </source>
</evidence>
<gene>
    <name evidence="9" type="ORF">OXD698_LOCUS43188</name>
</gene>
<dbReference type="SUPFAM" id="SSF103473">
    <property type="entry name" value="MFS general substrate transporter"/>
    <property type="match status" value="1"/>
</dbReference>
<dbReference type="Proteomes" id="UP000663844">
    <property type="component" value="Unassembled WGS sequence"/>
</dbReference>
<dbReference type="EMBL" id="CAJOAZ010012039">
    <property type="protein sequence ID" value="CAF4246374.1"/>
    <property type="molecule type" value="Genomic_DNA"/>
</dbReference>
<dbReference type="Gene3D" id="1.20.1250.20">
    <property type="entry name" value="MFS general substrate transporter like domains"/>
    <property type="match status" value="1"/>
</dbReference>
<evidence type="ECO:0000256" key="7">
    <source>
        <dbReference type="SAM" id="Phobius"/>
    </source>
</evidence>
<evidence type="ECO:0000256" key="5">
    <source>
        <dbReference type="ARBA" id="ARBA00022989"/>
    </source>
</evidence>
<keyword evidence="6 7" id="KW-0472">Membrane</keyword>
<feature type="domain" description="Major facilitator superfamily (MFS) profile" evidence="8">
    <location>
        <begin position="1"/>
        <end position="339"/>
    </location>
</feature>
<evidence type="ECO:0000256" key="1">
    <source>
        <dbReference type="ARBA" id="ARBA00004141"/>
    </source>
</evidence>
<keyword evidence="4 7" id="KW-0812">Transmembrane</keyword>
<dbReference type="PROSITE" id="PS00217">
    <property type="entry name" value="SUGAR_TRANSPORT_2"/>
    <property type="match status" value="1"/>
</dbReference>
<keyword evidence="5 7" id="KW-1133">Transmembrane helix</keyword>
<dbReference type="PANTHER" id="PTHR48020">
    <property type="entry name" value="PROTON MYO-INOSITOL COTRANSPORTER"/>
    <property type="match status" value="1"/>
</dbReference>
<dbReference type="PRINTS" id="PR00171">
    <property type="entry name" value="SUGRTRNSPORT"/>
</dbReference>
<dbReference type="InterPro" id="IPR003663">
    <property type="entry name" value="Sugar/inositol_transpt"/>
</dbReference>
<dbReference type="Pfam" id="PF00083">
    <property type="entry name" value="Sugar_tr"/>
    <property type="match status" value="1"/>
</dbReference>
<proteinExistence type="inferred from homology"/>
<dbReference type="InterPro" id="IPR020846">
    <property type="entry name" value="MFS_dom"/>
</dbReference>